<keyword evidence="5" id="KW-0216">Detoxification</keyword>
<dbReference type="PROSITE" id="PS51384">
    <property type="entry name" value="FAD_FR"/>
    <property type="match status" value="1"/>
</dbReference>
<dbReference type="GO" id="GO:0019825">
    <property type="term" value="F:oxygen binding"/>
    <property type="evidence" value="ECO:0007669"/>
    <property type="project" value="InterPro"/>
</dbReference>
<evidence type="ECO:0000256" key="8">
    <source>
        <dbReference type="ARBA" id="ARBA00022723"/>
    </source>
</evidence>
<evidence type="ECO:0000259" key="18">
    <source>
        <dbReference type="PROSITE" id="PS51384"/>
    </source>
</evidence>
<dbReference type="CDD" id="cd06184">
    <property type="entry name" value="flavohem_like_fad_nad_binding"/>
    <property type="match status" value="1"/>
</dbReference>
<evidence type="ECO:0000256" key="4">
    <source>
        <dbReference type="ARBA" id="ARBA00012229"/>
    </source>
</evidence>
<dbReference type="PROSITE" id="PS01033">
    <property type="entry name" value="GLOBIN"/>
    <property type="match status" value="1"/>
</dbReference>
<dbReference type="GO" id="GO:0046210">
    <property type="term" value="P:nitric oxide catabolic process"/>
    <property type="evidence" value="ECO:0007669"/>
    <property type="project" value="TreeGrafter"/>
</dbReference>
<dbReference type="NCBIfam" id="NF009805">
    <property type="entry name" value="PRK13289.1"/>
    <property type="match status" value="1"/>
</dbReference>
<dbReference type="FunFam" id="3.40.50.80:FF:000010">
    <property type="entry name" value="Flavohemoprotein"/>
    <property type="match status" value="1"/>
</dbReference>
<evidence type="ECO:0000256" key="3">
    <source>
        <dbReference type="ARBA" id="ARBA00006401"/>
    </source>
</evidence>
<keyword evidence="10" id="KW-0521">NADP</keyword>
<evidence type="ECO:0000256" key="2">
    <source>
        <dbReference type="ARBA" id="ARBA00001974"/>
    </source>
</evidence>
<dbReference type="InterPro" id="IPR001433">
    <property type="entry name" value="OxRdtase_FAD/NAD-bd"/>
</dbReference>
<sequence>MASSLAPAHQEPHLTLTPEQVKIIKSTAPVLAAHGETITRLFYSNLLAANPSLKSIFNTTHQGTGRQPKALAGALYAYASNIDDLGKLSPAVELICHKHASLYIQPAAYELVGTNLLATMKEVLGDAATADIMGAWGAAYWQLADIMIGKEADLYESTGGWTDWKDFKIAKKEKESEEITSFYLEPVDDSLKRLPKFKPGQYISLQIFVDELEGGVYQARQYSLSDAPGKNYLRISVKKEPGLEIGEAKSMTHPGHVSNILHDVKNIGDVVRVSHPFGDFFFEENEENKDSPIVLLSAGVGLTCLMSILNYLTEQKSTRPISWIHVARTSGVRAFKNHIDGLRASNKNLHTVLFDSEPMESEVQGQDYDIRGRLDLDRLSAAELFSSNEATRYFVCGPTQFMLDVEGKLKCLGVSADRINMELFGTGGVPRV</sequence>
<dbReference type="Proteomes" id="UP000193144">
    <property type="component" value="Unassembled WGS sequence"/>
</dbReference>
<dbReference type="InterPro" id="IPR017927">
    <property type="entry name" value="FAD-bd_FR_type"/>
</dbReference>
<evidence type="ECO:0000256" key="5">
    <source>
        <dbReference type="ARBA" id="ARBA00022575"/>
    </source>
</evidence>
<keyword evidence="6" id="KW-0349">Heme</keyword>
<comment type="function">
    <text evidence="16">In the presence of oxygen and NADH, it has NADH oxidase activity, which leads to the generation of superoxide and H(2)O(2). Under anaerobic conditions, it also exhibits nitric oxide reductase and FAD reductase activities. However, all these reactions are much lower than NOD activity.</text>
</comment>
<evidence type="ECO:0000256" key="16">
    <source>
        <dbReference type="ARBA" id="ARBA00056398"/>
    </source>
</evidence>
<evidence type="ECO:0000259" key="17">
    <source>
        <dbReference type="PROSITE" id="PS01033"/>
    </source>
</evidence>
<dbReference type="InterPro" id="IPR012292">
    <property type="entry name" value="Globin/Proto"/>
</dbReference>
<dbReference type="InterPro" id="IPR000971">
    <property type="entry name" value="Globin"/>
</dbReference>
<evidence type="ECO:0000256" key="10">
    <source>
        <dbReference type="ARBA" id="ARBA00022857"/>
    </source>
</evidence>
<dbReference type="STRING" id="1231657.A0A1Y1ZWW3"/>
<feature type="domain" description="Globin" evidence="17">
    <location>
        <begin position="15"/>
        <end position="152"/>
    </location>
</feature>
<dbReference type="PANTHER" id="PTHR43396">
    <property type="entry name" value="FLAVOHEMOPROTEIN"/>
    <property type="match status" value="1"/>
</dbReference>
<evidence type="ECO:0000313" key="19">
    <source>
        <dbReference type="EMBL" id="ORY14708.1"/>
    </source>
</evidence>
<keyword evidence="7" id="KW-0285">Flavoprotein</keyword>
<evidence type="ECO:0000256" key="1">
    <source>
        <dbReference type="ARBA" id="ARBA00001970"/>
    </source>
</evidence>
<evidence type="ECO:0000256" key="6">
    <source>
        <dbReference type="ARBA" id="ARBA00022617"/>
    </source>
</evidence>
<comment type="catalytic activity">
    <reaction evidence="15">
        <text>2 nitric oxide + NADPH + 2 O2 = 2 nitrate + NADP(+) + H(+)</text>
        <dbReference type="Rhea" id="RHEA:19465"/>
        <dbReference type="ChEBI" id="CHEBI:15378"/>
        <dbReference type="ChEBI" id="CHEBI:15379"/>
        <dbReference type="ChEBI" id="CHEBI:16480"/>
        <dbReference type="ChEBI" id="CHEBI:17632"/>
        <dbReference type="ChEBI" id="CHEBI:57783"/>
        <dbReference type="ChEBI" id="CHEBI:58349"/>
        <dbReference type="EC" id="1.14.12.17"/>
    </reaction>
</comment>
<dbReference type="CDD" id="cd08922">
    <property type="entry name" value="FHb-globin"/>
    <property type="match status" value="1"/>
</dbReference>
<dbReference type="InterPro" id="IPR017938">
    <property type="entry name" value="Riboflavin_synthase-like_b-brl"/>
</dbReference>
<dbReference type="EC" id="1.14.12.17" evidence="4"/>
<keyword evidence="8" id="KW-0479">Metal-binding</keyword>
<evidence type="ECO:0000256" key="14">
    <source>
        <dbReference type="ARBA" id="ARBA00048649"/>
    </source>
</evidence>
<gene>
    <name evidence="19" type="ORF">BCR34DRAFT_623257</name>
</gene>
<keyword evidence="11" id="KW-0560">Oxidoreductase</keyword>
<dbReference type="InterPro" id="IPR009050">
    <property type="entry name" value="Globin-like_sf"/>
</dbReference>
<comment type="cofactor">
    <cofactor evidence="2">
        <name>FAD</name>
        <dbReference type="ChEBI" id="CHEBI:57692"/>
    </cofactor>
</comment>
<dbReference type="SUPFAM" id="SSF63380">
    <property type="entry name" value="Riboflavin synthase domain-like"/>
    <property type="match status" value="1"/>
</dbReference>
<dbReference type="GO" id="GO:0008941">
    <property type="term" value="F:nitric oxide dioxygenase NAD(P)H activity"/>
    <property type="evidence" value="ECO:0007669"/>
    <property type="project" value="UniProtKB-EC"/>
</dbReference>
<comment type="cofactor">
    <cofactor evidence="1">
        <name>heme b</name>
        <dbReference type="ChEBI" id="CHEBI:60344"/>
    </cofactor>
</comment>
<proteinExistence type="inferred from homology"/>
<dbReference type="SUPFAM" id="SSF46458">
    <property type="entry name" value="Globin-like"/>
    <property type="match status" value="1"/>
</dbReference>
<comment type="similarity">
    <text evidence="3">In the C-terminal section; belongs to the flavoprotein pyridine nucleotide cytochrome reductase family.</text>
</comment>
<keyword evidence="12" id="KW-0408">Iron</keyword>
<dbReference type="Gene3D" id="2.40.30.10">
    <property type="entry name" value="Translation factors"/>
    <property type="match status" value="1"/>
</dbReference>
<organism evidence="19 20">
    <name type="scientific">Clohesyomyces aquaticus</name>
    <dbReference type="NCBI Taxonomy" id="1231657"/>
    <lineage>
        <taxon>Eukaryota</taxon>
        <taxon>Fungi</taxon>
        <taxon>Dikarya</taxon>
        <taxon>Ascomycota</taxon>
        <taxon>Pezizomycotina</taxon>
        <taxon>Dothideomycetes</taxon>
        <taxon>Pleosporomycetidae</taxon>
        <taxon>Pleosporales</taxon>
        <taxon>Lindgomycetaceae</taxon>
        <taxon>Clohesyomyces</taxon>
    </lineage>
</organism>
<keyword evidence="20" id="KW-1185">Reference proteome</keyword>
<name>A0A1Y1ZWW3_9PLEO</name>
<dbReference type="GO" id="GO:0071949">
    <property type="term" value="F:FAD binding"/>
    <property type="evidence" value="ECO:0007669"/>
    <property type="project" value="TreeGrafter"/>
</dbReference>
<evidence type="ECO:0000256" key="13">
    <source>
        <dbReference type="ARBA" id="ARBA00023027"/>
    </source>
</evidence>
<dbReference type="FunFam" id="1.10.490.10:FF:000003">
    <property type="entry name" value="Flavohemoprotein"/>
    <property type="match status" value="1"/>
</dbReference>
<dbReference type="PANTHER" id="PTHR43396:SF3">
    <property type="entry name" value="FLAVOHEMOPROTEIN"/>
    <property type="match status" value="1"/>
</dbReference>
<dbReference type="FunFam" id="2.40.30.10:FF:000034">
    <property type="entry name" value="Flavohemoprotein"/>
    <property type="match status" value="1"/>
</dbReference>
<reference evidence="19 20" key="1">
    <citation type="submission" date="2016-07" db="EMBL/GenBank/DDBJ databases">
        <title>Pervasive Adenine N6-methylation of Active Genes in Fungi.</title>
        <authorList>
            <consortium name="DOE Joint Genome Institute"/>
            <person name="Mondo S.J."/>
            <person name="Dannebaum R.O."/>
            <person name="Kuo R.C."/>
            <person name="Labutti K."/>
            <person name="Haridas S."/>
            <person name="Kuo A."/>
            <person name="Salamov A."/>
            <person name="Ahrendt S.R."/>
            <person name="Lipzen A."/>
            <person name="Sullivan W."/>
            <person name="Andreopoulos W.B."/>
            <person name="Clum A."/>
            <person name="Lindquist E."/>
            <person name="Daum C."/>
            <person name="Ramamoorthy G.K."/>
            <person name="Gryganskyi A."/>
            <person name="Culley D."/>
            <person name="Magnuson J.K."/>
            <person name="James T.Y."/>
            <person name="O'Malley M.A."/>
            <person name="Stajich J.E."/>
            <person name="Spatafora J.W."/>
            <person name="Visel A."/>
            <person name="Grigoriev I.V."/>
        </authorList>
    </citation>
    <scope>NUCLEOTIDE SEQUENCE [LARGE SCALE GENOMIC DNA]</scope>
    <source>
        <strain evidence="19 20">CBS 115471</strain>
    </source>
</reference>
<dbReference type="Gene3D" id="3.40.50.80">
    <property type="entry name" value="Nucleotide-binding domain of ferredoxin-NADP reductase (FNR) module"/>
    <property type="match status" value="1"/>
</dbReference>
<comment type="catalytic activity">
    <reaction evidence="14">
        <text>2 nitric oxide + NADH + 2 O2 = 2 nitrate + NAD(+) + H(+)</text>
        <dbReference type="Rhea" id="RHEA:19469"/>
        <dbReference type="ChEBI" id="CHEBI:15378"/>
        <dbReference type="ChEBI" id="CHEBI:15379"/>
        <dbReference type="ChEBI" id="CHEBI:16480"/>
        <dbReference type="ChEBI" id="CHEBI:17632"/>
        <dbReference type="ChEBI" id="CHEBI:57540"/>
        <dbReference type="ChEBI" id="CHEBI:57945"/>
        <dbReference type="EC" id="1.14.12.17"/>
    </reaction>
</comment>
<protein>
    <recommendedName>
        <fullName evidence="4">nitric oxide dioxygenase</fullName>
        <ecNumber evidence="4">1.14.12.17</ecNumber>
    </recommendedName>
</protein>
<dbReference type="GO" id="GO:0020037">
    <property type="term" value="F:heme binding"/>
    <property type="evidence" value="ECO:0007669"/>
    <property type="project" value="InterPro"/>
</dbReference>
<dbReference type="GO" id="GO:0009636">
    <property type="term" value="P:response to toxic substance"/>
    <property type="evidence" value="ECO:0007669"/>
    <property type="project" value="UniProtKB-KW"/>
</dbReference>
<dbReference type="SUPFAM" id="SSF52343">
    <property type="entry name" value="Ferredoxin reductase-like, C-terminal NADP-linked domain"/>
    <property type="match status" value="1"/>
</dbReference>
<dbReference type="Pfam" id="PF00042">
    <property type="entry name" value="Globin"/>
    <property type="match status" value="1"/>
</dbReference>
<dbReference type="OrthoDB" id="436496at2759"/>
<comment type="caution">
    <text evidence="19">The sequence shown here is derived from an EMBL/GenBank/DDBJ whole genome shotgun (WGS) entry which is preliminary data.</text>
</comment>
<accession>A0A1Y1ZWW3</accession>
<evidence type="ECO:0000256" key="11">
    <source>
        <dbReference type="ARBA" id="ARBA00023002"/>
    </source>
</evidence>
<keyword evidence="13" id="KW-0520">NAD</keyword>
<dbReference type="AlphaFoldDB" id="A0A1Y1ZWW3"/>
<evidence type="ECO:0000256" key="15">
    <source>
        <dbReference type="ARBA" id="ARBA00049433"/>
    </source>
</evidence>
<evidence type="ECO:0000256" key="12">
    <source>
        <dbReference type="ARBA" id="ARBA00023004"/>
    </source>
</evidence>
<evidence type="ECO:0000313" key="20">
    <source>
        <dbReference type="Proteomes" id="UP000193144"/>
    </source>
</evidence>
<dbReference type="GO" id="GO:0071500">
    <property type="term" value="P:cellular response to nitrosative stress"/>
    <property type="evidence" value="ECO:0007669"/>
    <property type="project" value="TreeGrafter"/>
</dbReference>
<dbReference type="GO" id="GO:0046872">
    <property type="term" value="F:metal ion binding"/>
    <property type="evidence" value="ECO:0007669"/>
    <property type="project" value="UniProtKB-KW"/>
</dbReference>
<evidence type="ECO:0000256" key="9">
    <source>
        <dbReference type="ARBA" id="ARBA00022827"/>
    </source>
</evidence>
<dbReference type="Gene3D" id="1.10.490.10">
    <property type="entry name" value="Globins"/>
    <property type="match status" value="1"/>
</dbReference>
<dbReference type="EMBL" id="MCFA01000031">
    <property type="protein sequence ID" value="ORY14708.1"/>
    <property type="molecule type" value="Genomic_DNA"/>
</dbReference>
<keyword evidence="9" id="KW-0274">FAD</keyword>
<feature type="domain" description="FAD-binding FR-type" evidence="18">
    <location>
        <begin position="162"/>
        <end position="283"/>
    </location>
</feature>
<evidence type="ECO:0000256" key="7">
    <source>
        <dbReference type="ARBA" id="ARBA00022630"/>
    </source>
</evidence>
<dbReference type="Pfam" id="PF00175">
    <property type="entry name" value="NAD_binding_1"/>
    <property type="match status" value="1"/>
</dbReference>
<dbReference type="InterPro" id="IPR039261">
    <property type="entry name" value="FNR_nucleotide-bd"/>
</dbReference>